<evidence type="ECO:0000259" key="10">
    <source>
        <dbReference type="PROSITE" id="PS50011"/>
    </source>
</evidence>
<evidence type="ECO:0000256" key="6">
    <source>
        <dbReference type="ARBA" id="ARBA00022840"/>
    </source>
</evidence>
<dbReference type="Proteomes" id="UP000236333">
    <property type="component" value="Unassembled WGS sequence"/>
</dbReference>
<keyword evidence="4 9" id="KW-0547">Nucleotide-binding</keyword>
<dbReference type="AlphaFoldDB" id="A0A2J8A5K4"/>
<dbReference type="OrthoDB" id="193931at2759"/>
<keyword evidence="3" id="KW-0808">Transferase</keyword>
<dbReference type="Pfam" id="PF00069">
    <property type="entry name" value="Pkinase"/>
    <property type="match status" value="1"/>
</dbReference>
<evidence type="ECO:0000256" key="7">
    <source>
        <dbReference type="ARBA" id="ARBA00047899"/>
    </source>
</evidence>
<dbReference type="InterPro" id="IPR000719">
    <property type="entry name" value="Prot_kinase_dom"/>
</dbReference>
<organism evidence="11 12">
    <name type="scientific">Tetrabaena socialis</name>
    <dbReference type="NCBI Taxonomy" id="47790"/>
    <lineage>
        <taxon>Eukaryota</taxon>
        <taxon>Viridiplantae</taxon>
        <taxon>Chlorophyta</taxon>
        <taxon>core chlorophytes</taxon>
        <taxon>Chlorophyceae</taxon>
        <taxon>CS clade</taxon>
        <taxon>Chlamydomonadales</taxon>
        <taxon>Tetrabaenaceae</taxon>
        <taxon>Tetrabaena</taxon>
    </lineage>
</organism>
<dbReference type="SUPFAM" id="SSF56112">
    <property type="entry name" value="Protein kinase-like (PK-like)"/>
    <property type="match status" value="1"/>
</dbReference>
<dbReference type="EMBL" id="PGGS01000162">
    <property type="protein sequence ID" value="PNH07773.1"/>
    <property type="molecule type" value="Genomic_DNA"/>
</dbReference>
<dbReference type="PANTHER" id="PTHR44899">
    <property type="entry name" value="CAMK FAMILY PROTEIN KINASE"/>
    <property type="match status" value="1"/>
</dbReference>
<gene>
    <name evidence="11" type="ORF">TSOC_005742</name>
</gene>
<evidence type="ECO:0000313" key="12">
    <source>
        <dbReference type="Proteomes" id="UP000236333"/>
    </source>
</evidence>
<evidence type="ECO:0000256" key="2">
    <source>
        <dbReference type="ARBA" id="ARBA00022527"/>
    </source>
</evidence>
<dbReference type="InterPro" id="IPR011009">
    <property type="entry name" value="Kinase-like_dom_sf"/>
</dbReference>
<evidence type="ECO:0000256" key="9">
    <source>
        <dbReference type="PROSITE-ProRule" id="PRU10141"/>
    </source>
</evidence>
<comment type="catalytic activity">
    <reaction evidence="7">
        <text>L-threonyl-[protein] + ATP = O-phospho-L-threonyl-[protein] + ADP + H(+)</text>
        <dbReference type="Rhea" id="RHEA:46608"/>
        <dbReference type="Rhea" id="RHEA-COMP:11060"/>
        <dbReference type="Rhea" id="RHEA-COMP:11605"/>
        <dbReference type="ChEBI" id="CHEBI:15378"/>
        <dbReference type="ChEBI" id="CHEBI:30013"/>
        <dbReference type="ChEBI" id="CHEBI:30616"/>
        <dbReference type="ChEBI" id="CHEBI:61977"/>
        <dbReference type="ChEBI" id="CHEBI:456216"/>
        <dbReference type="EC" id="2.7.11.1"/>
    </reaction>
</comment>
<name>A0A2J8A5K4_9CHLO</name>
<feature type="binding site" evidence="9">
    <location>
        <position position="43"/>
    </location>
    <ligand>
        <name>ATP</name>
        <dbReference type="ChEBI" id="CHEBI:30616"/>
    </ligand>
</feature>
<proteinExistence type="predicted"/>
<evidence type="ECO:0000256" key="8">
    <source>
        <dbReference type="ARBA" id="ARBA00048679"/>
    </source>
</evidence>
<evidence type="ECO:0000256" key="1">
    <source>
        <dbReference type="ARBA" id="ARBA00012513"/>
    </source>
</evidence>
<keyword evidence="6 9" id="KW-0067">ATP-binding</keyword>
<comment type="caution">
    <text evidence="11">The sequence shown here is derived from an EMBL/GenBank/DDBJ whole genome shotgun (WGS) entry which is preliminary data.</text>
</comment>
<reference evidence="11 12" key="1">
    <citation type="journal article" date="2017" name="Mol. Biol. Evol.">
        <title>The 4-celled Tetrabaena socialis nuclear genome reveals the essential components for genetic control of cell number at the origin of multicellularity in the volvocine lineage.</title>
        <authorList>
            <person name="Featherston J."/>
            <person name="Arakaki Y."/>
            <person name="Hanschen E.R."/>
            <person name="Ferris P.J."/>
            <person name="Michod R.E."/>
            <person name="Olson B.J.S.C."/>
            <person name="Nozaki H."/>
            <person name="Durand P.M."/>
        </authorList>
    </citation>
    <scope>NUCLEOTIDE SEQUENCE [LARGE SCALE GENOMIC DNA]</scope>
    <source>
        <strain evidence="11 12">NIES-571</strain>
    </source>
</reference>
<dbReference type="PANTHER" id="PTHR44899:SF3">
    <property type="entry name" value="SERINE_THREONINE-PROTEIN KINASE NEK1"/>
    <property type="match status" value="1"/>
</dbReference>
<evidence type="ECO:0000256" key="4">
    <source>
        <dbReference type="ARBA" id="ARBA00022741"/>
    </source>
</evidence>
<evidence type="ECO:0000256" key="3">
    <source>
        <dbReference type="ARBA" id="ARBA00022679"/>
    </source>
</evidence>
<dbReference type="PROSITE" id="PS50011">
    <property type="entry name" value="PROTEIN_KINASE_DOM"/>
    <property type="match status" value="1"/>
</dbReference>
<dbReference type="InterPro" id="IPR051131">
    <property type="entry name" value="NEK_Ser/Thr_kinase_NIMA"/>
</dbReference>
<dbReference type="InterPro" id="IPR017441">
    <property type="entry name" value="Protein_kinase_ATP_BS"/>
</dbReference>
<dbReference type="EC" id="2.7.11.1" evidence="1"/>
<dbReference type="GO" id="GO:0004674">
    <property type="term" value="F:protein serine/threonine kinase activity"/>
    <property type="evidence" value="ECO:0007669"/>
    <property type="project" value="UniProtKB-KW"/>
</dbReference>
<keyword evidence="5 11" id="KW-0418">Kinase</keyword>
<dbReference type="GO" id="GO:0005524">
    <property type="term" value="F:ATP binding"/>
    <property type="evidence" value="ECO:0007669"/>
    <property type="project" value="UniProtKB-UniRule"/>
</dbReference>
<dbReference type="FunFam" id="3.30.200.20:FF:001075">
    <property type="entry name" value="Snf1-like protein kinase"/>
    <property type="match status" value="1"/>
</dbReference>
<keyword evidence="12" id="KW-1185">Reference proteome</keyword>
<sequence length="123" mass="13621">MAAEPDPLRETGRYERVQGLGKGAFGFVQLGRNIQNGELAAIKFLKRAEVNKYVESEILNHSVLRHPHVIQFKEVFLTSEYICIAMEYATGGSLFSVKLVPTALSKRDPTARFGQLVLGPSCP</sequence>
<dbReference type="Gene3D" id="3.30.200.20">
    <property type="entry name" value="Phosphorylase Kinase, domain 1"/>
    <property type="match status" value="1"/>
</dbReference>
<keyword evidence="2" id="KW-0723">Serine/threonine-protein kinase</keyword>
<evidence type="ECO:0000313" key="11">
    <source>
        <dbReference type="EMBL" id="PNH07773.1"/>
    </source>
</evidence>
<protein>
    <recommendedName>
        <fullName evidence="1">non-specific serine/threonine protein kinase</fullName>
        <ecNumber evidence="1">2.7.11.1</ecNumber>
    </recommendedName>
</protein>
<accession>A0A2J8A5K4</accession>
<dbReference type="PROSITE" id="PS00107">
    <property type="entry name" value="PROTEIN_KINASE_ATP"/>
    <property type="match status" value="1"/>
</dbReference>
<feature type="domain" description="Protein kinase" evidence="10">
    <location>
        <begin position="14"/>
        <end position="123"/>
    </location>
</feature>
<comment type="catalytic activity">
    <reaction evidence="8">
        <text>L-seryl-[protein] + ATP = O-phospho-L-seryl-[protein] + ADP + H(+)</text>
        <dbReference type="Rhea" id="RHEA:17989"/>
        <dbReference type="Rhea" id="RHEA-COMP:9863"/>
        <dbReference type="Rhea" id="RHEA-COMP:11604"/>
        <dbReference type="ChEBI" id="CHEBI:15378"/>
        <dbReference type="ChEBI" id="CHEBI:29999"/>
        <dbReference type="ChEBI" id="CHEBI:30616"/>
        <dbReference type="ChEBI" id="CHEBI:83421"/>
        <dbReference type="ChEBI" id="CHEBI:456216"/>
        <dbReference type="EC" id="2.7.11.1"/>
    </reaction>
</comment>
<evidence type="ECO:0000256" key="5">
    <source>
        <dbReference type="ARBA" id="ARBA00022777"/>
    </source>
</evidence>